<name>A0A9W7XWZ5_9FUNG</name>
<dbReference type="GO" id="GO:0007052">
    <property type="term" value="P:mitotic spindle organization"/>
    <property type="evidence" value="ECO:0007669"/>
    <property type="project" value="TreeGrafter"/>
</dbReference>
<comment type="caution">
    <text evidence="7">The sequence shown here is derived from an EMBL/GenBank/DDBJ whole genome shotgun (WGS) entry which is preliminary data.</text>
</comment>
<dbReference type="PANTHER" id="PTHR13072">
    <property type="entry name" value="DYNACTIN 6"/>
    <property type="match status" value="1"/>
</dbReference>
<dbReference type="Proteomes" id="UP001149813">
    <property type="component" value="Unassembled WGS sequence"/>
</dbReference>
<evidence type="ECO:0000256" key="5">
    <source>
        <dbReference type="ARBA" id="ARBA00023212"/>
    </source>
</evidence>
<evidence type="ECO:0000256" key="1">
    <source>
        <dbReference type="ARBA" id="ARBA00004245"/>
    </source>
</evidence>
<dbReference type="SUPFAM" id="SSF51161">
    <property type="entry name" value="Trimeric LpxA-like enzymes"/>
    <property type="match status" value="1"/>
</dbReference>
<keyword evidence="4" id="KW-0963">Cytoplasm</keyword>
<comment type="function">
    <text evidence="6">Part of the dynactin complex that activates the molecular motor dynein for ultra-processive transport along microtubules.</text>
</comment>
<dbReference type="OrthoDB" id="2355at2759"/>
<evidence type="ECO:0000256" key="4">
    <source>
        <dbReference type="ARBA" id="ARBA00022490"/>
    </source>
</evidence>
<keyword evidence="5" id="KW-0206">Cytoskeleton</keyword>
<organism evidence="7 8">
    <name type="scientific">Coemansia erecta</name>
    <dbReference type="NCBI Taxonomy" id="147472"/>
    <lineage>
        <taxon>Eukaryota</taxon>
        <taxon>Fungi</taxon>
        <taxon>Fungi incertae sedis</taxon>
        <taxon>Zoopagomycota</taxon>
        <taxon>Kickxellomycotina</taxon>
        <taxon>Kickxellomycetes</taxon>
        <taxon>Kickxellales</taxon>
        <taxon>Kickxellaceae</taxon>
        <taxon>Coemansia</taxon>
    </lineage>
</organism>
<comment type="similarity">
    <text evidence="2">Belongs to the dynactin subunits 5/6 family. Dynactin subunit 6 subfamily.</text>
</comment>
<dbReference type="InterPro" id="IPR011004">
    <property type="entry name" value="Trimer_LpxA-like_sf"/>
</dbReference>
<evidence type="ECO:0000313" key="8">
    <source>
        <dbReference type="Proteomes" id="UP001149813"/>
    </source>
</evidence>
<keyword evidence="8" id="KW-1185">Reference proteome</keyword>
<dbReference type="GO" id="GO:0070840">
    <property type="term" value="F:dynein complex binding"/>
    <property type="evidence" value="ECO:0007669"/>
    <property type="project" value="TreeGrafter"/>
</dbReference>
<evidence type="ECO:0000256" key="3">
    <source>
        <dbReference type="ARBA" id="ARBA00016573"/>
    </source>
</evidence>
<gene>
    <name evidence="7" type="ORF">LPJ53_005325</name>
</gene>
<dbReference type="Gene3D" id="2.160.10.10">
    <property type="entry name" value="Hexapeptide repeat proteins"/>
    <property type="match status" value="1"/>
</dbReference>
<evidence type="ECO:0000313" key="7">
    <source>
        <dbReference type="EMBL" id="KAJ1719989.1"/>
    </source>
</evidence>
<dbReference type="InterPro" id="IPR027777">
    <property type="entry name" value="DCTN6"/>
</dbReference>
<dbReference type="AlphaFoldDB" id="A0A9W7XWZ5"/>
<dbReference type="GO" id="GO:0005869">
    <property type="term" value="C:dynactin complex"/>
    <property type="evidence" value="ECO:0007669"/>
    <property type="project" value="InterPro"/>
</dbReference>
<protein>
    <recommendedName>
        <fullName evidence="3">Dynactin subunit 6</fullName>
    </recommendedName>
</protein>
<accession>A0A9W7XWZ5</accession>
<sequence length="177" mass="19308">MGRYERKQATLYSHHTPRALVCKNTTIEGDVQIGNDTVVHVGASILARKGPIIIGSGNIISERAVIVNDHSTPLTIGDDNLIETDARIEGRGMGHRNTVQIRSVVAGTSTLGNDCVVGTTCTTGPSENVPDGTILFGSSLSRRTRADGNPEHRFTHKKHLEYIQEMLPRYNHIIEAE</sequence>
<reference evidence="7" key="1">
    <citation type="submission" date="2022-07" db="EMBL/GenBank/DDBJ databases">
        <title>Phylogenomic reconstructions and comparative analyses of Kickxellomycotina fungi.</title>
        <authorList>
            <person name="Reynolds N.K."/>
            <person name="Stajich J.E."/>
            <person name="Barry K."/>
            <person name="Grigoriev I.V."/>
            <person name="Crous P."/>
            <person name="Smith M.E."/>
        </authorList>
    </citation>
    <scope>NUCLEOTIDE SEQUENCE</scope>
    <source>
        <strain evidence="7">NBRC 32514</strain>
    </source>
</reference>
<dbReference type="EMBL" id="JANBOJ010000310">
    <property type="protein sequence ID" value="KAJ1719989.1"/>
    <property type="molecule type" value="Genomic_DNA"/>
</dbReference>
<comment type="subcellular location">
    <subcellularLocation>
        <location evidence="1">Cytoplasm</location>
        <location evidence="1">Cytoskeleton</location>
    </subcellularLocation>
</comment>
<evidence type="ECO:0000256" key="2">
    <source>
        <dbReference type="ARBA" id="ARBA00007719"/>
    </source>
</evidence>
<evidence type="ECO:0000256" key="6">
    <source>
        <dbReference type="ARBA" id="ARBA00034687"/>
    </source>
</evidence>
<dbReference type="PANTHER" id="PTHR13072:SF0">
    <property type="entry name" value="DYNACTIN SUBUNIT 6"/>
    <property type="match status" value="1"/>
</dbReference>
<proteinExistence type="inferred from homology"/>